<dbReference type="VEuPathDB" id="FungiDB:SPPG_01335"/>
<dbReference type="EMBL" id="KQ257451">
    <property type="protein sequence ID" value="KND03881.1"/>
    <property type="molecule type" value="Genomic_DNA"/>
</dbReference>
<dbReference type="InParanoid" id="A0A0L0HR74"/>
<feature type="region of interest" description="Disordered" evidence="1">
    <location>
        <begin position="1"/>
        <end position="33"/>
    </location>
</feature>
<dbReference type="AlphaFoldDB" id="A0A0L0HR74"/>
<name>A0A0L0HR74_SPIPD</name>
<feature type="compositionally biased region" description="Acidic residues" evidence="1">
    <location>
        <begin position="224"/>
        <end position="253"/>
    </location>
</feature>
<dbReference type="GeneID" id="27685003"/>
<feature type="compositionally biased region" description="Basic and acidic residues" evidence="1">
    <location>
        <begin position="214"/>
        <end position="223"/>
    </location>
</feature>
<evidence type="ECO:0000313" key="3">
    <source>
        <dbReference type="Proteomes" id="UP000053201"/>
    </source>
</evidence>
<evidence type="ECO:0000256" key="1">
    <source>
        <dbReference type="SAM" id="MobiDB-lite"/>
    </source>
</evidence>
<reference evidence="2 3" key="1">
    <citation type="submission" date="2009-08" db="EMBL/GenBank/DDBJ databases">
        <title>The Genome Sequence of Spizellomyces punctatus strain DAOM BR117.</title>
        <authorList>
            <consortium name="The Broad Institute Genome Sequencing Platform"/>
            <person name="Russ C."/>
            <person name="Cuomo C."/>
            <person name="Shea T."/>
            <person name="Young S.K."/>
            <person name="Zeng Q."/>
            <person name="Koehrsen M."/>
            <person name="Haas B."/>
            <person name="Borodovsky M."/>
            <person name="Guigo R."/>
            <person name="Alvarado L."/>
            <person name="Berlin A."/>
            <person name="Bochicchio J."/>
            <person name="Borenstein D."/>
            <person name="Chapman S."/>
            <person name="Chen Z."/>
            <person name="Engels R."/>
            <person name="Freedman E."/>
            <person name="Gellesch M."/>
            <person name="Goldberg J."/>
            <person name="Griggs A."/>
            <person name="Gujja S."/>
            <person name="Heiman D."/>
            <person name="Hepburn T."/>
            <person name="Howarth C."/>
            <person name="Jen D."/>
            <person name="Larson L."/>
            <person name="Lewis B."/>
            <person name="Mehta T."/>
            <person name="Park D."/>
            <person name="Pearson M."/>
            <person name="Roberts A."/>
            <person name="Saif S."/>
            <person name="Shenoy N."/>
            <person name="Sisk P."/>
            <person name="Stolte C."/>
            <person name="Sykes S."/>
            <person name="Thomson T."/>
            <person name="Walk T."/>
            <person name="White J."/>
            <person name="Yandava C."/>
            <person name="Burger G."/>
            <person name="Gray M.W."/>
            <person name="Holland P.W.H."/>
            <person name="King N."/>
            <person name="Lang F.B.F."/>
            <person name="Roger A.J."/>
            <person name="Ruiz-Trillo I."/>
            <person name="Lander E."/>
            <person name="Nusbaum C."/>
        </authorList>
    </citation>
    <scope>NUCLEOTIDE SEQUENCE [LARGE SCALE GENOMIC DNA]</scope>
    <source>
        <strain evidence="2 3">DAOM BR117</strain>
    </source>
</reference>
<feature type="compositionally biased region" description="Acidic residues" evidence="1">
    <location>
        <begin position="282"/>
        <end position="294"/>
    </location>
</feature>
<protein>
    <submittedName>
        <fullName evidence="2">Uncharacterized protein</fullName>
    </submittedName>
</protein>
<proteinExistence type="predicted"/>
<dbReference type="RefSeq" id="XP_016611920.1">
    <property type="nucleotide sequence ID" value="XM_016749654.1"/>
</dbReference>
<feature type="compositionally biased region" description="Acidic residues" evidence="1">
    <location>
        <begin position="153"/>
        <end position="164"/>
    </location>
</feature>
<evidence type="ECO:0000313" key="2">
    <source>
        <dbReference type="EMBL" id="KND03881.1"/>
    </source>
</evidence>
<gene>
    <name evidence="2" type="ORF">SPPG_01335</name>
</gene>
<dbReference type="OrthoDB" id="2401090at2759"/>
<dbReference type="Proteomes" id="UP000053201">
    <property type="component" value="Unassembled WGS sequence"/>
</dbReference>
<feature type="region of interest" description="Disordered" evidence="1">
    <location>
        <begin position="152"/>
        <end position="294"/>
    </location>
</feature>
<organism evidence="2 3">
    <name type="scientific">Spizellomyces punctatus (strain DAOM BR117)</name>
    <dbReference type="NCBI Taxonomy" id="645134"/>
    <lineage>
        <taxon>Eukaryota</taxon>
        <taxon>Fungi</taxon>
        <taxon>Fungi incertae sedis</taxon>
        <taxon>Chytridiomycota</taxon>
        <taxon>Chytridiomycota incertae sedis</taxon>
        <taxon>Chytridiomycetes</taxon>
        <taxon>Spizellomycetales</taxon>
        <taxon>Spizellomycetaceae</taxon>
        <taxon>Spizellomyces</taxon>
    </lineage>
</organism>
<sequence length="294" mass="32417">MPLEHTMEPPSPAHAHGPLMSPSHFTAADFPSEYDNSSDAFAESASYDLPPYGYRRLETRESLDTTNTMLPLDAALDSPTPMDVDATAEATPLGKPSMENSCSPRRLSVAVPQPGGLKLGPLSARRLSIDPLRYPSADSAGTQREDVVATAAEEYDEAEEELVAEDPLREVHSGLQPDEDLGDEVDYGDMQVREDDEGIVARGNAESEFVPELEFERPLRGSIDDSDDDDDDDEERDPEEEEPAYQEEAENDWEVGLRRKEHDPEFQDAAGLDYGDAHPDKPDDDEGDDPLEDL</sequence>
<keyword evidence="3" id="KW-1185">Reference proteome</keyword>
<feature type="compositionally biased region" description="Basic and acidic residues" evidence="1">
    <location>
        <begin position="255"/>
        <end position="265"/>
    </location>
</feature>
<feature type="region of interest" description="Disordered" evidence="1">
    <location>
        <begin position="72"/>
        <end position="122"/>
    </location>
</feature>
<accession>A0A0L0HR74</accession>
<feature type="compositionally biased region" description="Acidic residues" evidence="1">
    <location>
        <begin position="177"/>
        <end position="187"/>
    </location>
</feature>